<gene>
    <name evidence="2" type="ORF">PGLA1383_LOCUS14239</name>
    <name evidence="3" type="ORF">PGLA2088_LOCUS48746</name>
</gene>
<feature type="non-terminal residue" evidence="2">
    <location>
        <position position="1"/>
    </location>
</feature>
<name>A0A813ECN8_POLGL</name>
<keyword evidence="4" id="KW-1185">Reference proteome</keyword>
<protein>
    <recommendedName>
        <fullName evidence="5">RRM domain-containing protein</fullName>
    </recommendedName>
</protein>
<sequence>AFVTFDTDEAAQNAALWLRSQKLRGEAVRCSMKSEQFMRSFFPMPGSAARAPEFGMPSYQAMYGGMTPMSNWAQQWVGGQDMWGGGYQPDAGKGGGCGGKDGKGKGSFEKGKEKGSFDKGYEKGGEKGSFDKGYEKGWDKGKGKGKGKGKRKGVGMGGSPMLGPSHAMHGIDRELEAMQQQAYAQAALDGNDMGEGEVDFDENLGYKHEFRRYSRQQIIETCSGMADVEKPESYTKMELKYPDLALFRQSPNKDWAPLPTPMTSFASSFLGADRRGSTGGVDDSADWDGDRGRGRKERSNTWASSGTGQGRGSRSMSADLKE</sequence>
<proteinExistence type="predicted"/>
<dbReference type="EMBL" id="CAJNNV010008082">
    <property type="protein sequence ID" value="CAE8595735.1"/>
    <property type="molecule type" value="Genomic_DNA"/>
</dbReference>
<reference evidence="2" key="1">
    <citation type="submission" date="2021-02" db="EMBL/GenBank/DDBJ databases">
        <authorList>
            <person name="Dougan E. K."/>
            <person name="Rhodes N."/>
            <person name="Thang M."/>
            <person name="Chan C."/>
        </authorList>
    </citation>
    <scope>NUCLEOTIDE SEQUENCE</scope>
</reference>
<dbReference type="EMBL" id="CAJNNW010036767">
    <property type="protein sequence ID" value="CAE8737406.1"/>
    <property type="molecule type" value="Genomic_DNA"/>
</dbReference>
<feature type="region of interest" description="Disordered" evidence="1">
    <location>
        <begin position="257"/>
        <end position="322"/>
    </location>
</feature>
<feature type="region of interest" description="Disordered" evidence="1">
    <location>
        <begin position="94"/>
        <end position="167"/>
    </location>
</feature>
<evidence type="ECO:0000313" key="2">
    <source>
        <dbReference type="EMBL" id="CAE8595735.1"/>
    </source>
</evidence>
<evidence type="ECO:0008006" key="5">
    <source>
        <dbReference type="Google" id="ProtNLM"/>
    </source>
</evidence>
<evidence type="ECO:0000256" key="1">
    <source>
        <dbReference type="SAM" id="MobiDB-lite"/>
    </source>
</evidence>
<dbReference type="AlphaFoldDB" id="A0A813ECN8"/>
<comment type="caution">
    <text evidence="2">The sequence shown here is derived from an EMBL/GenBank/DDBJ whole genome shotgun (WGS) entry which is preliminary data.</text>
</comment>
<dbReference type="Proteomes" id="UP000654075">
    <property type="component" value="Unassembled WGS sequence"/>
</dbReference>
<feature type="compositionally biased region" description="Basic residues" evidence="1">
    <location>
        <begin position="143"/>
        <end position="153"/>
    </location>
</feature>
<organism evidence="2 4">
    <name type="scientific">Polarella glacialis</name>
    <name type="common">Dinoflagellate</name>
    <dbReference type="NCBI Taxonomy" id="89957"/>
    <lineage>
        <taxon>Eukaryota</taxon>
        <taxon>Sar</taxon>
        <taxon>Alveolata</taxon>
        <taxon>Dinophyceae</taxon>
        <taxon>Suessiales</taxon>
        <taxon>Suessiaceae</taxon>
        <taxon>Polarella</taxon>
    </lineage>
</organism>
<dbReference type="Proteomes" id="UP000626109">
    <property type="component" value="Unassembled WGS sequence"/>
</dbReference>
<evidence type="ECO:0000313" key="4">
    <source>
        <dbReference type="Proteomes" id="UP000654075"/>
    </source>
</evidence>
<feature type="non-terminal residue" evidence="2">
    <location>
        <position position="322"/>
    </location>
</feature>
<evidence type="ECO:0000313" key="3">
    <source>
        <dbReference type="EMBL" id="CAE8737406.1"/>
    </source>
</evidence>
<dbReference type="OMA" id="YKHEFRR"/>
<feature type="compositionally biased region" description="Low complexity" evidence="1">
    <location>
        <begin position="312"/>
        <end position="322"/>
    </location>
</feature>
<dbReference type="OrthoDB" id="435102at2759"/>
<accession>A0A813ECN8</accession>
<feature type="compositionally biased region" description="Basic and acidic residues" evidence="1">
    <location>
        <begin position="100"/>
        <end position="142"/>
    </location>
</feature>